<dbReference type="VEuPathDB" id="MicrosporidiaDB:THOM_2555"/>
<proteinExistence type="predicted"/>
<dbReference type="Proteomes" id="UP000011185">
    <property type="component" value="Unassembled WGS sequence"/>
</dbReference>
<dbReference type="AlphaFoldDB" id="L7JT78"/>
<sequence length="56" mass="6433">MPRRRPGKQIFIFYTDAFLCLCKEIVFVCENTVSIQFHDDEMKGSSLGFSNKALSI</sequence>
<evidence type="ECO:0000256" key="1">
    <source>
        <dbReference type="SAM" id="SignalP"/>
    </source>
</evidence>
<dbReference type="HOGENOM" id="CLU_3015877_0_0_1"/>
<organism evidence="2 3">
    <name type="scientific">Trachipleistophora hominis</name>
    <name type="common">Microsporidian parasite</name>
    <dbReference type="NCBI Taxonomy" id="72359"/>
    <lineage>
        <taxon>Eukaryota</taxon>
        <taxon>Fungi</taxon>
        <taxon>Fungi incertae sedis</taxon>
        <taxon>Microsporidia</taxon>
        <taxon>Pleistophoridae</taxon>
        <taxon>Trachipleistophora</taxon>
    </lineage>
</organism>
<feature type="chain" id="PRO_5003978713" description="Transposable element encoded protein" evidence="1">
    <location>
        <begin position="23"/>
        <end position="56"/>
    </location>
</feature>
<evidence type="ECO:0008006" key="4">
    <source>
        <dbReference type="Google" id="ProtNLM"/>
    </source>
</evidence>
<dbReference type="EMBL" id="JH994036">
    <property type="protein sequence ID" value="ELQ74530.1"/>
    <property type="molecule type" value="Genomic_DNA"/>
</dbReference>
<name>L7JT78_TRAHO</name>
<evidence type="ECO:0000313" key="3">
    <source>
        <dbReference type="Proteomes" id="UP000011185"/>
    </source>
</evidence>
<accession>L7JT78</accession>
<keyword evidence="1" id="KW-0732">Signal</keyword>
<feature type="signal peptide" evidence="1">
    <location>
        <begin position="1"/>
        <end position="22"/>
    </location>
</feature>
<protein>
    <recommendedName>
        <fullName evidence="4">Transposable element encoded protein</fullName>
    </recommendedName>
</protein>
<reference evidence="2 3" key="1">
    <citation type="journal article" date="2012" name="PLoS Pathog.">
        <title>The genome of the obligate intracellular parasite Trachipleistophora hominis: new insights into microsporidian genome dynamics and reductive evolution.</title>
        <authorList>
            <person name="Heinz E."/>
            <person name="Williams T.A."/>
            <person name="Nakjang S."/>
            <person name="Noel C.J."/>
            <person name="Swan D.C."/>
            <person name="Goldberg A.V."/>
            <person name="Harris S.R."/>
            <person name="Weinmaier T."/>
            <person name="Markert S."/>
            <person name="Becher D."/>
            <person name="Bernhardt J."/>
            <person name="Dagan T."/>
            <person name="Hacker C."/>
            <person name="Lucocq J.M."/>
            <person name="Schweder T."/>
            <person name="Rattei T."/>
            <person name="Hall N."/>
            <person name="Hirt R.P."/>
            <person name="Embley T.M."/>
        </authorList>
    </citation>
    <scope>NUCLEOTIDE SEQUENCE [LARGE SCALE GENOMIC DNA]</scope>
</reference>
<dbReference type="InParanoid" id="L7JT78"/>
<keyword evidence="3" id="KW-1185">Reference proteome</keyword>
<gene>
    <name evidence="2" type="ORF">THOM_2555</name>
</gene>
<evidence type="ECO:0000313" key="2">
    <source>
        <dbReference type="EMBL" id="ELQ74530.1"/>
    </source>
</evidence>